<dbReference type="EMBL" id="CP001778">
    <property type="protein sequence ID" value="ADD45966.1"/>
    <property type="molecule type" value="Genomic_DNA"/>
</dbReference>
<dbReference type="PANTHER" id="PTHR34698">
    <property type="entry name" value="5-OXOPROLINASE SUBUNIT B"/>
    <property type="match status" value="1"/>
</dbReference>
<dbReference type="SUPFAM" id="SSF160467">
    <property type="entry name" value="PH0987 N-terminal domain-like"/>
    <property type="match status" value="1"/>
</dbReference>
<dbReference type="STRING" id="446470.Snas_6350"/>
<dbReference type="InterPro" id="IPR029000">
    <property type="entry name" value="Cyclophilin-like_dom_sf"/>
</dbReference>
<dbReference type="HOGENOM" id="CLU_020207_0_1_11"/>
<dbReference type="GO" id="GO:0016787">
    <property type="term" value="F:hydrolase activity"/>
    <property type="evidence" value="ECO:0007669"/>
    <property type="project" value="UniProtKB-KW"/>
</dbReference>
<gene>
    <name evidence="5" type="ordered locus">Snas_6350</name>
</gene>
<evidence type="ECO:0000256" key="1">
    <source>
        <dbReference type="ARBA" id="ARBA00022741"/>
    </source>
</evidence>
<reference evidence="5 6" key="1">
    <citation type="journal article" date="2009" name="Stand. Genomic Sci.">
        <title>Complete genome sequence of Stackebrandtia nassauensis type strain (LLR-40K-21).</title>
        <authorList>
            <person name="Munk C."/>
            <person name="Lapidus A."/>
            <person name="Copeland A."/>
            <person name="Jando M."/>
            <person name="Mayilraj S."/>
            <person name="Glavina Del Rio T."/>
            <person name="Nolan M."/>
            <person name="Chen F."/>
            <person name="Lucas S."/>
            <person name="Tice H."/>
            <person name="Cheng J.F."/>
            <person name="Han C."/>
            <person name="Detter J.C."/>
            <person name="Bruce D."/>
            <person name="Goodwin L."/>
            <person name="Chain P."/>
            <person name="Pitluck S."/>
            <person name="Goker M."/>
            <person name="Ovchinikova G."/>
            <person name="Pati A."/>
            <person name="Ivanova N."/>
            <person name="Mavromatis K."/>
            <person name="Chen A."/>
            <person name="Palaniappan K."/>
            <person name="Land M."/>
            <person name="Hauser L."/>
            <person name="Chang Y.J."/>
            <person name="Jeffries C.D."/>
            <person name="Bristow J."/>
            <person name="Eisen J.A."/>
            <person name="Markowitz V."/>
            <person name="Hugenholtz P."/>
            <person name="Kyrpides N.C."/>
            <person name="Klenk H.P."/>
        </authorList>
    </citation>
    <scope>NUCLEOTIDE SEQUENCE [LARGE SCALE GENOMIC DNA]</scope>
    <source>
        <strain evidence="6">DSM 44728 / CIP 108903 / NRRL B-16338 / NBRC 102104 / LLR-40K-21</strain>
    </source>
</reference>
<keyword evidence="1" id="KW-0547">Nucleotide-binding</keyword>
<dbReference type="SMART" id="SM00796">
    <property type="entry name" value="AHS1"/>
    <property type="match status" value="1"/>
</dbReference>
<dbReference type="SUPFAM" id="SSF50891">
    <property type="entry name" value="Cyclophilin-like"/>
    <property type="match status" value="1"/>
</dbReference>
<feature type="domain" description="Carboxyltransferase" evidence="4">
    <location>
        <begin position="1"/>
        <end position="191"/>
    </location>
</feature>
<dbReference type="KEGG" id="sna:Snas_6350"/>
<dbReference type="eggNOG" id="COG2049">
    <property type="taxonomic scope" value="Bacteria"/>
</dbReference>
<protein>
    <submittedName>
        <fullName evidence="5">Allophanate hydrolase subunit 1</fullName>
    </submittedName>
</protein>
<dbReference type="PANTHER" id="PTHR34698:SF2">
    <property type="entry name" value="5-OXOPROLINASE SUBUNIT B"/>
    <property type="match status" value="1"/>
</dbReference>
<keyword evidence="6" id="KW-1185">Reference proteome</keyword>
<proteinExistence type="predicted"/>
<evidence type="ECO:0000256" key="2">
    <source>
        <dbReference type="ARBA" id="ARBA00022801"/>
    </source>
</evidence>
<dbReference type="InterPro" id="IPR010016">
    <property type="entry name" value="PxpB"/>
</dbReference>
<dbReference type="InterPro" id="IPR003833">
    <property type="entry name" value="CT_C_D"/>
</dbReference>
<dbReference type="RefSeq" id="WP_013021537.1">
    <property type="nucleotide sequence ID" value="NC_013947.1"/>
</dbReference>
<name>D3Q481_STANL</name>
<accession>D3Q481</accession>
<keyword evidence="2 5" id="KW-0378">Hydrolase</keyword>
<dbReference type="Gene3D" id="2.40.100.10">
    <property type="entry name" value="Cyclophilin-like"/>
    <property type="match status" value="1"/>
</dbReference>
<keyword evidence="3" id="KW-0067">ATP-binding</keyword>
<dbReference type="Proteomes" id="UP000000844">
    <property type="component" value="Chromosome"/>
</dbReference>
<dbReference type="AlphaFoldDB" id="D3Q481"/>
<dbReference type="Gene3D" id="3.30.1360.40">
    <property type="match status" value="1"/>
</dbReference>
<evidence type="ECO:0000256" key="3">
    <source>
        <dbReference type="ARBA" id="ARBA00022840"/>
    </source>
</evidence>
<evidence type="ECO:0000313" key="6">
    <source>
        <dbReference type="Proteomes" id="UP000000844"/>
    </source>
</evidence>
<evidence type="ECO:0000259" key="4">
    <source>
        <dbReference type="SMART" id="SM00796"/>
    </source>
</evidence>
<sequence length="204" mass="22253">MRFLRCGEHALLVELDGLDEVLGRYHALRRHPPVGVGELVPASRTLLVHFDPLLTDREKVARAVEDVPPESPARADDRLVEIPVRYDGEDLEEVSVLTGLSASEVVKSHTGGEYLAAFGGFAPGFLYITGLPETLRLPRRDTPRTRVPSGAVALGGGYTAVYPRDSPGGWHIIGHTCLSMWDLDREPPAALSPGDRVRFVEVGE</sequence>
<dbReference type="Pfam" id="PF02682">
    <property type="entry name" value="CT_C_D"/>
    <property type="match status" value="1"/>
</dbReference>
<organism evidence="5 6">
    <name type="scientific">Stackebrandtia nassauensis (strain DSM 44728 / CIP 108903 / NRRL B-16338 / NBRC 102104 / LLR-40K-21)</name>
    <dbReference type="NCBI Taxonomy" id="446470"/>
    <lineage>
        <taxon>Bacteria</taxon>
        <taxon>Bacillati</taxon>
        <taxon>Actinomycetota</taxon>
        <taxon>Actinomycetes</taxon>
        <taxon>Glycomycetales</taxon>
        <taxon>Glycomycetaceae</taxon>
        <taxon>Stackebrandtia</taxon>
    </lineage>
</organism>
<evidence type="ECO:0000313" key="5">
    <source>
        <dbReference type="EMBL" id="ADD45966.1"/>
    </source>
</evidence>
<dbReference type="GO" id="GO:0005524">
    <property type="term" value="F:ATP binding"/>
    <property type="evidence" value="ECO:0007669"/>
    <property type="project" value="UniProtKB-KW"/>
</dbReference>
<dbReference type="OrthoDB" id="9778567at2"/>